<reference evidence="9 10" key="1">
    <citation type="submission" date="2024-08" db="EMBL/GenBank/DDBJ databases">
        <authorList>
            <person name="Cucini C."/>
            <person name="Frati F."/>
        </authorList>
    </citation>
    <scope>NUCLEOTIDE SEQUENCE [LARGE SCALE GENOMIC DNA]</scope>
</reference>
<evidence type="ECO:0000256" key="6">
    <source>
        <dbReference type="ARBA" id="ARBA00022859"/>
    </source>
</evidence>
<feature type="domain" description="RZ-type" evidence="8">
    <location>
        <begin position="1080"/>
        <end position="1151"/>
    </location>
</feature>
<gene>
    <name evidence="9" type="ORF">ODALV1_LOCUS30440</name>
</gene>
<dbReference type="EMBL" id="CAXLJM020000164">
    <property type="protein sequence ID" value="CAL8145279.1"/>
    <property type="molecule type" value="Genomic_DNA"/>
</dbReference>
<keyword evidence="4" id="KW-0863">Zinc-finger</keyword>
<dbReference type="InterPro" id="IPR046439">
    <property type="entry name" value="ZF_RZ_dom"/>
</dbReference>
<feature type="region of interest" description="Disordered" evidence="7">
    <location>
        <begin position="33"/>
        <end position="55"/>
    </location>
</feature>
<evidence type="ECO:0000256" key="7">
    <source>
        <dbReference type="SAM" id="MobiDB-lite"/>
    </source>
</evidence>
<accession>A0ABP1S773</accession>
<comment type="subcellular location">
    <subcellularLocation>
        <location evidence="1">Cytoplasm</location>
    </subcellularLocation>
</comment>
<organism evidence="9 10">
    <name type="scientific">Orchesella dallaii</name>
    <dbReference type="NCBI Taxonomy" id="48710"/>
    <lineage>
        <taxon>Eukaryota</taxon>
        <taxon>Metazoa</taxon>
        <taxon>Ecdysozoa</taxon>
        <taxon>Arthropoda</taxon>
        <taxon>Hexapoda</taxon>
        <taxon>Collembola</taxon>
        <taxon>Entomobryomorpha</taxon>
        <taxon>Entomobryoidea</taxon>
        <taxon>Orchesellidae</taxon>
        <taxon>Orchesellinae</taxon>
        <taxon>Orchesella</taxon>
    </lineage>
</organism>
<evidence type="ECO:0000256" key="2">
    <source>
        <dbReference type="ARBA" id="ARBA00022490"/>
    </source>
</evidence>
<dbReference type="Pfam" id="PF26600">
    <property type="entry name" value="zf-CHCC_shd"/>
    <property type="match status" value="1"/>
</dbReference>
<keyword evidence="6" id="KW-0391">Immunity</keyword>
<evidence type="ECO:0000256" key="5">
    <source>
        <dbReference type="ARBA" id="ARBA00022833"/>
    </source>
</evidence>
<comment type="caution">
    <text evidence="9">The sequence shown here is derived from an EMBL/GenBank/DDBJ whole genome shotgun (WGS) entry which is preliminary data.</text>
</comment>
<name>A0ABP1S773_9HEXA</name>
<evidence type="ECO:0000256" key="1">
    <source>
        <dbReference type="ARBA" id="ARBA00004496"/>
    </source>
</evidence>
<keyword evidence="5" id="KW-0862">Zinc</keyword>
<proteinExistence type="predicted"/>
<evidence type="ECO:0000256" key="3">
    <source>
        <dbReference type="ARBA" id="ARBA00022723"/>
    </source>
</evidence>
<evidence type="ECO:0000256" key="4">
    <source>
        <dbReference type="ARBA" id="ARBA00022771"/>
    </source>
</evidence>
<sequence length="1169" mass="134206">MDEHLSKENDKGGNGRWLPVGSTKLFDTYQIPWPPPLPMPPEHEQQIEVDKEEEEEEPIRLSKFHGKAQISGFRSNCIVVFHDERILLKKERNGRTFKQITPDLISYQQLKMGLEVAKYLEKNGVRDFRLLSNDVIGLRVMENELKKMKIGIQDAPSSPAHEVDPLRRKVNSTEVTILLLFHFSESSQPEFQREMGKVLKTAIRASRAGIIVLATVGLLPLEKLKDPTLRQLLSSLITENNIQLQLHYEYLLEFFQHQLMVKLTKKLDSQRKSKEADCQVKIWEITKEDMYSFKDVISNALSILAPTSAPKNNLELYCFLHSFIHTTIFNSSDLQYASPTGGCREFCEKKLKCGRLCRFPCHPLDNYHHSEAFQCEDHWVSQLCLAEGHLTIRKCWDERCHEETSTEFSCVHLVNQYQGISLRCYEKSALQCEIPVIKELPCGHGAYAECWNKLEGFQCPILVPKELPICRHSVSAPCFQPVDNFPCSETVSTFASCGTHKRETKCQNMRLGIELKCLVKCEKMCPRQGHKCEKEHSCLEPCPPCLADVQWNLICGHSVLKLCYEELYLETFQCNQPCKRVNVSCEARHFCCKLCYEDCGECRHKVPTKVKGCREGHYIKPMCFEAAAKSMEPCVFPVVAKKHPPCGHEVRVPCHMAEKLSKEEVQKRCDVKCKHIFMGEAECGHVCQGNCYTCYQGRFHQRCEEPCGRILICGHACAMPCSKVCPPCSRPCYNKCEHFECDLECGVPCSITCEEPCPYQCEHSSCSKLCSEVCDKPICSEPCKLLLKCGHPCIGFCGEICPPYCHVCSPEKILNDPFFQRDEDEKKGTVRFLFLPDCGHCLDSHTMDMWMGVEASSEDEIQPKLCPICRTRITSFRRYSEVMNRNRQLIDSIRQRMYGDAEEITRSLKTVEELLTGYVVKCERDDQVYLGYLLSWLEAPIYLDKAKFLEWISNEWISVHESLLQFSGKLPQYLLHRFRDYWTAFLDIVFGRFWPLHPNEMGDFQVERRRMDEAISLYKRMSSGENPLTFKLARSKQGMKRIRDAEDVLFAAKPYGKSQRDLVTRKLEELEGILKVTVKLTEEEKKEVVGAFGGRPGRWFKCCNGHVYVITECGGAMEKGNCPECGVEIGGLQHSMAEWNYLATEMDGAQVAIWPNAMDRPERVQWVAE</sequence>
<dbReference type="Proteomes" id="UP001642540">
    <property type="component" value="Unassembled WGS sequence"/>
</dbReference>
<evidence type="ECO:0000313" key="9">
    <source>
        <dbReference type="EMBL" id="CAL8145279.1"/>
    </source>
</evidence>
<protein>
    <recommendedName>
        <fullName evidence="8">RZ-type domain-containing protein</fullName>
    </recommendedName>
</protein>
<keyword evidence="10" id="KW-1185">Reference proteome</keyword>
<dbReference type="InterPro" id="IPR058254">
    <property type="entry name" value="zf-CHCC_shd"/>
</dbReference>
<keyword evidence="2" id="KW-0963">Cytoplasm</keyword>
<evidence type="ECO:0000313" key="10">
    <source>
        <dbReference type="Proteomes" id="UP001642540"/>
    </source>
</evidence>
<evidence type="ECO:0000259" key="8">
    <source>
        <dbReference type="PROSITE" id="PS51981"/>
    </source>
</evidence>
<dbReference type="PROSITE" id="PS51981">
    <property type="entry name" value="ZF_RZ"/>
    <property type="match status" value="1"/>
</dbReference>
<keyword evidence="3" id="KW-0479">Metal-binding</keyword>
<dbReference type="Pfam" id="PF20173">
    <property type="entry name" value="ZnF_RZ-type"/>
    <property type="match status" value="1"/>
</dbReference>